<dbReference type="GO" id="GO:0008654">
    <property type="term" value="P:phospholipid biosynthetic process"/>
    <property type="evidence" value="ECO:0007669"/>
    <property type="project" value="UniProtKB-UniRule"/>
</dbReference>
<dbReference type="EMBL" id="FQWY01000017">
    <property type="protein sequence ID" value="SHG90564.1"/>
    <property type="molecule type" value="Genomic_DNA"/>
</dbReference>
<keyword evidence="9 10" id="KW-1208">Phospholipid metabolism</keyword>
<comment type="pathway">
    <text evidence="10">Lipid metabolism; phospholipid metabolism.</text>
</comment>
<keyword evidence="6 10" id="KW-0443">Lipid metabolism</keyword>
<keyword evidence="3 10" id="KW-0808">Transferase</keyword>
<dbReference type="InterPro" id="IPR003811">
    <property type="entry name" value="G3P_acylTferase_PlsY"/>
</dbReference>
<dbReference type="NCBIfam" id="TIGR00023">
    <property type="entry name" value="glycerol-3-phosphate 1-O-acyltransferase PlsY"/>
    <property type="match status" value="1"/>
</dbReference>
<proteinExistence type="inferred from homology"/>
<dbReference type="UniPathway" id="UPA00085"/>
<comment type="function">
    <text evidence="10">Catalyzes the transfer of an acyl group from acyl-phosphate (acyl-PO(4)) to glycerol-3-phosphate (G3P) to form lysophosphatidic acid (LPA). This enzyme utilizes acyl-phosphate as fatty acyl donor, but not acyl-CoA or acyl-ACP.</text>
</comment>
<organism evidence="11 12">
    <name type="scientific">Thermosyntropha lipolytica DSM 11003</name>
    <dbReference type="NCBI Taxonomy" id="1123382"/>
    <lineage>
        <taxon>Bacteria</taxon>
        <taxon>Bacillati</taxon>
        <taxon>Bacillota</taxon>
        <taxon>Clostridia</taxon>
        <taxon>Eubacteriales</taxon>
        <taxon>Syntrophomonadaceae</taxon>
        <taxon>Thermosyntropha</taxon>
    </lineage>
</organism>
<protein>
    <recommendedName>
        <fullName evidence="10">Glycerol-3-phosphate acyltransferase</fullName>
    </recommendedName>
    <alternativeName>
        <fullName evidence="10">Acyl-PO4 G3P acyltransferase</fullName>
    </alternativeName>
    <alternativeName>
        <fullName evidence="10">Acyl-phosphate--glycerol-3-phosphate acyltransferase</fullName>
    </alternativeName>
    <alternativeName>
        <fullName evidence="10">G3P acyltransferase</fullName>
        <shortName evidence="10">GPAT</shortName>
        <ecNumber evidence="10">2.3.1.275</ecNumber>
    </alternativeName>
    <alternativeName>
        <fullName evidence="10">Lysophosphatidic acid synthase</fullName>
        <shortName evidence="10">LPA synthase</shortName>
    </alternativeName>
</protein>
<dbReference type="OrthoDB" id="9777124at2"/>
<dbReference type="SMART" id="SM01207">
    <property type="entry name" value="G3P_acyltransf"/>
    <property type="match status" value="1"/>
</dbReference>
<dbReference type="Proteomes" id="UP000242329">
    <property type="component" value="Unassembled WGS sequence"/>
</dbReference>
<sequence>MQEAGLIILSYILGSIPFSYLFSRLWGGVDIRKRGSGNVGATNVLRTLGLKVALPAFIGDFLKGVLAAFLGLKWGGEVLASACAMAAVIGHCYPIFLGFRGGKGVATAGGAVLFLMPDVLGLLALVFVGVIFMFRYVSLGSITAALVLPVLAYFMGKPQSFMVLSMVLAVLVIYKHRENIERLLSGKEPKIGEKA</sequence>
<evidence type="ECO:0000256" key="5">
    <source>
        <dbReference type="ARBA" id="ARBA00022989"/>
    </source>
</evidence>
<evidence type="ECO:0000256" key="4">
    <source>
        <dbReference type="ARBA" id="ARBA00022692"/>
    </source>
</evidence>
<dbReference type="GO" id="GO:0043772">
    <property type="term" value="F:acyl-phosphate glycerol-3-phosphate acyltransferase activity"/>
    <property type="evidence" value="ECO:0007669"/>
    <property type="project" value="UniProtKB-UniRule"/>
</dbReference>
<dbReference type="Pfam" id="PF02660">
    <property type="entry name" value="G3P_acyltransf"/>
    <property type="match status" value="1"/>
</dbReference>
<dbReference type="HAMAP" id="MF_01043">
    <property type="entry name" value="PlsY"/>
    <property type="match status" value="1"/>
</dbReference>
<evidence type="ECO:0000256" key="6">
    <source>
        <dbReference type="ARBA" id="ARBA00023098"/>
    </source>
</evidence>
<comment type="similarity">
    <text evidence="10">Belongs to the PlsY family.</text>
</comment>
<evidence type="ECO:0000256" key="9">
    <source>
        <dbReference type="ARBA" id="ARBA00023264"/>
    </source>
</evidence>
<keyword evidence="7 10" id="KW-0472">Membrane</keyword>
<feature type="transmembrane region" description="Helical" evidence="10">
    <location>
        <begin position="48"/>
        <end position="72"/>
    </location>
</feature>
<evidence type="ECO:0000313" key="12">
    <source>
        <dbReference type="Proteomes" id="UP000242329"/>
    </source>
</evidence>
<evidence type="ECO:0000256" key="8">
    <source>
        <dbReference type="ARBA" id="ARBA00023209"/>
    </source>
</evidence>
<feature type="transmembrane region" description="Helical" evidence="10">
    <location>
        <begin position="146"/>
        <end position="174"/>
    </location>
</feature>
<dbReference type="GO" id="GO:0005886">
    <property type="term" value="C:plasma membrane"/>
    <property type="evidence" value="ECO:0007669"/>
    <property type="project" value="UniProtKB-SubCell"/>
</dbReference>
<dbReference type="AlphaFoldDB" id="A0A1M5NLV8"/>
<feature type="transmembrane region" description="Helical" evidence="10">
    <location>
        <begin position="111"/>
        <end position="134"/>
    </location>
</feature>
<dbReference type="PANTHER" id="PTHR30309:SF0">
    <property type="entry name" value="GLYCEROL-3-PHOSPHATE ACYLTRANSFERASE-RELATED"/>
    <property type="match status" value="1"/>
</dbReference>
<feature type="transmembrane region" description="Helical" evidence="10">
    <location>
        <begin position="6"/>
        <end position="27"/>
    </location>
</feature>
<comment type="subunit">
    <text evidence="10">Probably interacts with PlsX.</text>
</comment>
<keyword evidence="12" id="KW-1185">Reference proteome</keyword>
<evidence type="ECO:0000256" key="3">
    <source>
        <dbReference type="ARBA" id="ARBA00022679"/>
    </source>
</evidence>
<dbReference type="STRING" id="1123382.SAMN02745221_01249"/>
<evidence type="ECO:0000256" key="2">
    <source>
        <dbReference type="ARBA" id="ARBA00022516"/>
    </source>
</evidence>
<evidence type="ECO:0000256" key="10">
    <source>
        <dbReference type="HAMAP-Rule" id="MF_01043"/>
    </source>
</evidence>
<dbReference type="PANTHER" id="PTHR30309">
    <property type="entry name" value="INNER MEMBRANE PROTEIN YGIH"/>
    <property type="match status" value="1"/>
</dbReference>
<evidence type="ECO:0000313" key="11">
    <source>
        <dbReference type="EMBL" id="SHG90564.1"/>
    </source>
</evidence>
<name>A0A1M5NLV8_9FIRM</name>
<comment type="catalytic activity">
    <reaction evidence="10">
        <text>an acyl phosphate + sn-glycerol 3-phosphate = a 1-acyl-sn-glycero-3-phosphate + phosphate</text>
        <dbReference type="Rhea" id="RHEA:34075"/>
        <dbReference type="ChEBI" id="CHEBI:43474"/>
        <dbReference type="ChEBI" id="CHEBI:57597"/>
        <dbReference type="ChEBI" id="CHEBI:57970"/>
        <dbReference type="ChEBI" id="CHEBI:59918"/>
        <dbReference type="EC" id="2.3.1.275"/>
    </reaction>
</comment>
<feature type="transmembrane region" description="Helical" evidence="10">
    <location>
        <begin position="78"/>
        <end position="99"/>
    </location>
</feature>
<comment type="subcellular location">
    <subcellularLocation>
        <location evidence="10">Cell membrane</location>
        <topology evidence="10">Multi-pass membrane protein</topology>
    </subcellularLocation>
</comment>
<dbReference type="EC" id="2.3.1.275" evidence="10"/>
<gene>
    <name evidence="10" type="primary">plsY</name>
    <name evidence="11" type="ORF">SAMN02745221_01249</name>
</gene>
<keyword evidence="11" id="KW-0012">Acyltransferase</keyword>
<keyword evidence="8 10" id="KW-0594">Phospholipid biosynthesis</keyword>
<keyword evidence="4 10" id="KW-0812">Transmembrane</keyword>
<reference evidence="12" key="1">
    <citation type="submission" date="2016-11" db="EMBL/GenBank/DDBJ databases">
        <authorList>
            <person name="Varghese N."/>
            <person name="Submissions S."/>
        </authorList>
    </citation>
    <scope>NUCLEOTIDE SEQUENCE [LARGE SCALE GENOMIC DNA]</scope>
    <source>
        <strain evidence="12">DSM 11003</strain>
    </source>
</reference>
<evidence type="ECO:0000256" key="1">
    <source>
        <dbReference type="ARBA" id="ARBA00022475"/>
    </source>
</evidence>
<evidence type="ECO:0000256" key="7">
    <source>
        <dbReference type="ARBA" id="ARBA00023136"/>
    </source>
</evidence>
<dbReference type="RefSeq" id="WP_084728370.1">
    <property type="nucleotide sequence ID" value="NZ_FQWY01000017.1"/>
</dbReference>
<keyword evidence="1 10" id="KW-1003">Cell membrane</keyword>
<keyword evidence="5 10" id="KW-1133">Transmembrane helix</keyword>
<keyword evidence="2 10" id="KW-0444">Lipid biosynthesis</keyword>
<accession>A0A1M5NLV8</accession>